<dbReference type="InterPro" id="IPR051447">
    <property type="entry name" value="Lipoprotein-release_system"/>
</dbReference>
<proteinExistence type="inferred from homology"/>
<keyword evidence="11" id="KW-1185">Reference proteome</keyword>
<keyword evidence="4 7" id="KW-0812">Transmembrane</keyword>
<feature type="transmembrane region" description="Helical" evidence="7">
    <location>
        <begin position="22"/>
        <end position="46"/>
    </location>
</feature>
<feature type="transmembrane region" description="Helical" evidence="7">
    <location>
        <begin position="253"/>
        <end position="274"/>
    </location>
</feature>
<feature type="transmembrane region" description="Helical" evidence="7">
    <location>
        <begin position="423"/>
        <end position="447"/>
    </location>
</feature>
<evidence type="ECO:0000256" key="7">
    <source>
        <dbReference type="SAM" id="Phobius"/>
    </source>
</evidence>
<dbReference type="Pfam" id="PF02687">
    <property type="entry name" value="FtsX"/>
    <property type="match status" value="2"/>
</dbReference>
<keyword evidence="5 7" id="KW-1133">Transmembrane helix</keyword>
<dbReference type="InterPro" id="IPR025857">
    <property type="entry name" value="MacB_PCD"/>
</dbReference>
<feature type="transmembrane region" description="Helical" evidence="7">
    <location>
        <begin position="685"/>
        <end position="710"/>
    </location>
</feature>
<dbReference type="InterPro" id="IPR003838">
    <property type="entry name" value="ABC3_permease_C"/>
</dbReference>
<feature type="transmembrane region" description="Helical" evidence="7">
    <location>
        <begin position="311"/>
        <end position="333"/>
    </location>
</feature>
<organism evidence="10 11">
    <name type="scientific">Actinoallomurus bryophytorum</name>
    <dbReference type="NCBI Taxonomy" id="1490222"/>
    <lineage>
        <taxon>Bacteria</taxon>
        <taxon>Bacillati</taxon>
        <taxon>Actinomycetota</taxon>
        <taxon>Actinomycetes</taxon>
        <taxon>Streptosporangiales</taxon>
        <taxon>Thermomonosporaceae</taxon>
        <taxon>Actinoallomurus</taxon>
    </lineage>
</organism>
<evidence type="ECO:0000256" key="3">
    <source>
        <dbReference type="ARBA" id="ARBA00022475"/>
    </source>
</evidence>
<evidence type="ECO:0000259" key="8">
    <source>
        <dbReference type="Pfam" id="PF02687"/>
    </source>
</evidence>
<sequence length="770" mass="80368">MKPVHATIRWIRADLRTRPGQALLSVSVVAGVVTALILAITMLAGAMDPWKGVFARSHGAHVWIHARPGTDLSPLSHMDGVTGVSGPYQTASATAVQQGQRAPLELRAMGTEMPEVGRPVLAKGRWLDPSRPDGVVLERTLARVLRVGVGDTLNVRGLDAIAHRLPVIGVADDSSQGPYPAVTPGLVWALPGTVSAVEPGAGSTQLLIGLRLADPSASDFFVQHVVTVLGGDHVDRASTWQQVRASMEVDSRLLGLLLGMFGVVALIAGALAIGNATGGRILSLLQDIALLKALGFTPAQIRRMLILEQTCLGVAGVVLGILAGSVLTGSSLSQRLFGSVTGTASAPLSLSRLALIAAATVLSVTVATLLPAWRGSRVSPTSTVTAVPPSGRLSRFARVALLVRLPPALVLGARDAFTRRMRAVMTIGGLAIPMVMVTIALGCWSTLDNFEDHPEQIGLAGALVARPVGVSPYAAAAIIAADRDVATVYPEVQTNALLPGQTRTIQARALGTSDQPYPFPVHDGRMYARPGEAVAGQGLLDLLQVHVGDRVRLTLSGVPVIIHIVGRTIEPSLSGQVLSFGLDTLQQSGIDTSTLSYRIVLRHGAPVDTVRTRLLRESENRLDLQAAQNPAKRLVIVRVVIFGLLIVLALIGAANLLTAASVGLRDHLRDIVVLRAMGLTPRQVTTTLVAGTSVLALIAVIAGIGGGLALSTRLIDLQGRTSGVGAGIGRSPTIFELAVAAIGAMALAALTAFAMARKSSRIDVREVSRV</sequence>
<keyword evidence="6 7" id="KW-0472">Membrane</keyword>
<evidence type="ECO:0000256" key="2">
    <source>
        <dbReference type="ARBA" id="ARBA00005236"/>
    </source>
</evidence>
<feature type="domain" description="ABC3 transporter permease C-terminal" evidence="8">
    <location>
        <begin position="644"/>
        <end position="762"/>
    </location>
</feature>
<dbReference type="GO" id="GO:0098797">
    <property type="term" value="C:plasma membrane protein complex"/>
    <property type="evidence" value="ECO:0007669"/>
    <property type="project" value="TreeGrafter"/>
</dbReference>
<dbReference type="OrthoDB" id="3510866at2"/>
<evidence type="ECO:0000256" key="1">
    <source>
        <dbReference type="ARBA" id="ARBA00004651"/>
    </source>
</evidence>
<name>A0A543CGS9_9ACTN</name>
<evidence type="ECO:0000256" key="6">
    <source>
        <dbReference type="ARBA" id="ARBA00023136"/>
    </source>
</evidence>
<evidence type="ECO:0000313" key="11">
    <source>
        <dbReference type="Proteomes" id="UP000316096"/>
    </source>
</evidence>
<comment type="caution">
    <text evidence="10">The sequence shown here is derived from an EMBL/GenBank/DDBJ whole genome shotgun (WGS) entry which is preliminary data.</text>
</comment>
<gene>
    <name evidence="10" type="ORF">FB559_1821</name>
</gene>
<dbReference type="GO" id="GO:0044874">
    <property type="term" value="P:lipoprotein localization to outer membrane"/>
    <property type="evidence" value="ECO:0007669"/>
    <property type="project" value="TreeGrafter"/>
</dbReference>
<protein>
    <submittedName>
        <fullName evidence="10">Putative ABC transport system permease protein</fullName>
    </submittedName>
</protein>
<comment type="subcellular location">
    <subcellularLocation>
        <location evidence="1">Cell membrane</location>
        <topology evidence="1">Multi-pass membrane protein</topology>
    </subcellularLocation>
</comment>
<evidence type="ECO:0000256" key="5">
    <source>
        <dbReference type="ARBA" id="ARBA00022989"/>
    </source>
</evidence>
<dbReference type="PANTHER" id="PTHR30489:SF0">
    <property type="entry name" value="LIPOPROTEIN-RELEASING SYSTEM TRANSMEMBRANE PROTEIN LOLE"/>
    <property type="match status" value="1"/>
</dbReference>
<dbReference type="Proteomes" id="UP000316096">
    <property type="component" value="Unassembled WGS sequence"/>
</dbReference>
<dbReference type="RefSeq" id="WP_141955167.1">
    <property type="nucleotide sequence ID" value="NZ_VFOZ01000001.1"/>
</dbReference>
<feature type="transmembrane region" description="Helical" evidence="7">
    <location>
        <begin position="639"/>
        <end position="664"/>
    </location>
</feature>
<feature type="transmembrane region" description="Helical" evidence="7">
    <location>
        <begin position="737"/>
        <end position="756"/>
    </location>
</feature>
<feature type="domain" description="ABC3 transporter permease C-terminal" evidence="8">
    <location>
        <begin position="260"/>
        <end position="380"/>
    </location>
</feature>
<dbReference type="Pfam" id="PF12704">
    <property type="entry name" value="MacB_PCD"/>
    <property type="match status" value="1"/>
</dbReference>
<keyword evidence="3" id="KW-1003">Cell membrane</keyword>
<evidence type="ECO:0000256" key="4">
    <source>
        <dbReference type="ARBA" id="ARBA00022692"/>
    </source>
</evidence>
<dbReference type="PANTHER" id="PTHR30489">
    <property type="entry name" value="LIPOPROTEIN-RELEASING SYSTEM TRANSMEMBRANE PROTEIN LOLE"/>
    <property type="match status" value="1"/>
</dbReference>
<dbReference type="EMBL" id="VFOZ01000001">
    <property type="protein sequence ID" value="TQL96295.1"/>
    <property type="molecule type" value="Genomic_DNA"/>
</dbReference>
<accession>A0A543CGS9</accession>
<evidence type="ECO:0000313" key="10">
    <source>
        <dbReference type="EMBL" id="TQL96295.1"/>
    </source>
</evidence>
<reference evidence="10 11" key="1">
    <citation type="submission" date="2019-06" db="EMBL/GenBank/DDBJ databases">
        <title>Sequencing the genomes of 1000 actinobacteria strains.</title>
        <authorList>
            <person name="Klenk H.-P."/>
        </authorList>
    </citation>
    <scope>NUCLEOTIDE SEQUENCE [LARGE SCALE GENOMIC DNA]</scope>
    <source>
        <strain evidence="10 11">DSM 102200</strain>
    </source>
</reference>
<feature type="transmembrane region" description="Helical" evidence="7">
    <location>
        <begin position="353"/>
        <end position="373"/>
    </location>
</feature>
<evidence type="ECO:0000259" key="9">
    <source>
        <dbReference type="Pfam" id="PF12704"/>
    </source>
</evidence>
<dbReference type="AlphaFoldDB" id="A0A543CGS9"/>
<feature type="domain" description="MacB-like periplasmic core" evidence="9">
    <location>
        <begin position="24"/>
        <end position="177"/>
    </location>
</feature>
<comment type="similarity">
    <text evidence="2">Belongs to the ABC-4 integral membrane protein family. LolC/E subfamily.</text>
</comment>